<accession>A0A2C5YHY4</accession>
<dbReference type="Gene3D" id="1.20.1420.30">
    <property type="entry name" value="NCX, central ion-binding region"/>
    <property type="match status" value="2"/>
</dbReference>
<dbReference type="InterPro" id="IPR004837">
    <property type="entry name" value="NaCa_Exmemb"/>
</dbReference>
<organism evidence="10 11">
    <name type="scientific">Ophiocordyceps australis</name>
    <dbReference type="NCBI Taxonomy" id="1399860"/>
    <lineage>
        <taxon>Eukaryota</taxon>
        <taxon>Fungi</taxon>
        <taxon>Dikarya</taxon>
        <taxon>Ascomycota</taxon>
        <taxon>Pezizomycotina</taxon>
        <taxon>Sordariomycetes</taxon>
        <taxon>Hypocreomycetidae</taxon>
        <taxon>Hypocreales</taxon>
        <taxon>Ophiocordycipitaceae</taxon>
        <taxon>Ophiocordyceps</taxon>
    </lineage>
</organism>
<evidence type="ECO:0000256" key="1">
    <source>
        <dbReference type="ARBA" id="ARBA00004141"/>
    </source>
</evidence>
<reference evidence="10 11" key="1">
    <citation type="submission" date="2017-06" db="EMBL/GenBank/DDBJ databases">
        <title>Ant-infecting Ophiocordyceps genomes reveal a high diversity of potential behavioral manipulation genes and a possible major role for enterotoxins.</title>
        <authorList>
            <person name="De Bekker C."/>
            <person name="Evans H.C."/>
            <person name="Brachmann A."/>
            <person name="Hughes D.P."/>
        </authorList>
    </citation>
    <scope>NUCLEOTIDE SEQUENCE [LARGE SCALE GENOMIC DNA]</scope>
    <source>
        <strain evidence="10 11">Map64</strain>
    </source>
</reference>
<dbReference type="STRING" id="1399860.A0A2C5YHY4"/>
<feature type="transmembrane region" description="Helical" evidence="8">
    <location>
        <begin position="784"/>
        <end position="802"/>
    </location>
</feature>
<feature type="domain" description="Sodium/calcium exchanger membrane region" evidence="9">
    <location>
        <begin position="106"/>
        <end position="245"/>
    </location>
</feature>
<keyword evidence="6 8" id="KW-0472">Membrane</keyword>
<keyword evidence="5 8" id="KW-1133">Transmembrane helix</keyword>
<evidence type="ECO:0000313" key="11">
    <source>
        <dbReference type="Proteomes" id="UP000226192"/>
    </source>
</evidence>
<feature type="transmembrane region" description="Helical" evidence="8">
    <location>
        <begin position="720"/>
        <end position="741"/>
    </location>
</feature>
<dbReference type="GO" id="GO:0016020">
    <property type="term" value="C:membrane"/>
    <property type="evidence" value="ECO:0007669"/>
    <property type="project" value="UniProtKB-SubCell"/>
</dbReference>
<feature type="transmembrane region" description="Helical" evidence="8">
    <location>
        <begin position="12"/>
        <end position="36"/>
    </location>
</feature>
<feature type="transmembrane region" description="Helical" evidence="8">
    <location>
        <begin position="753"/>
        <end position="772"/>
    </location>
</feature>
<dbReference type="InterPro" id="IPR044880">
    <property type="entry name" value="NCX_ion-bd_dom_sf"/>
</dbReference>
<dbReference type="Pfam" id="PF01699">
    <property type="entry name" value="Na_Ca_ex"/>
    <property type="match status" value="2"/>
</dbReference>
<dbReference type="PANTHER" id="PTHR12266">
    <property type="entry name" value="NA+/CA2+ K+ INDEPENDENT EXCHANGER"/>
    <property type="match status" value="1"/>
</dbReference>
<feature type="transmembrane region" description="Helical" evidence="8">
    <location>
        <begin position="100"/>
        <end position="119"/>
    </location>
</feature>
<keyword evidence="11" id="KW-1185">Reference proteome</keyword>
<evidence type="ECO:0000256" key="3">
    <source>
        <dbReference type="ARBA" id="ARBA00022448"/>
    </source>
</evidence>
<feature type="transmembrane region" description="Helical" evidence="8">
    <location>
        <begin position="205"/>
        <end position="222"/>
    </location>
</feature>
<keyword evidence="3" id="KW-0813">Transport</keyword>
<comment type="subcellular location">
    <subcellularLocation>
        <location evidence="1">Membrane</location>
        <topology evidence="1">Multi-pass membrane protein</topology>
    </subcellularLocation>
</comment>
<dbReference type="InterPro" id="IPR051359">
    <property type="entry name" value="CaCA_antiporter"/>
</dbReference>
<sequence>MPATRLKGSRYLRARPFCATVLIVSILTAVSFAVAWTKSQPQQDAHGPLLLTRNDEPACSQIHLAEDQCAFVKRYCSDDDAGLFPYLELYFCSHGASRSLVFLMLLIWLALLFTTIGIAASDFFSVNLSTIASILGLSQSLAGVTFLAFGNGSPDVFSTFAAMSSGSPSMAVGELLGAASFITGVVAGSMALVREFRVDKKSYTRDILFFIVAVGFTMAFLADGRLHFWECWAMVGYYVVYVMAVVGWHWYATKRRNRRRREADARSHFLITSGQAGDDMARQAYRDDADPDDEARFQPHANVDLCCPQPALAVDLESQTDTHGHCTHEHHGKMLAAEVTRNMRVLRLGSKCHHTVNPIRPSLVGALEFRSALAQLRRESNHEPFPSPARRSLSENHVGARSRSETTSLLVHVDHDCAIDGQGASPCCATAVRRERALSSGDTPLSLDALPDRLGLDAARDANRRQTPPPAAAPALPYITIGGNLAPPCVDGVNAPATLDGSHPRPRLQMASRSSSFSDTSPPVTPFPRFTDSPVAMTPSVGSEHDMDSYLPLLPAQTDVPRPLSWWPHGILPPPKLLAATLFPTLQGWRAKSAWDKFLSAISMPSIFLLVITLPIVDMDSEDDDGDNCSPDFVPNATSSSSLGPPPPAITVGPGQTQAPSSCQHSCSSQAAVNKLADVGLGQGHTPGTLGHEARVAAKQPCHRASISNANNESQPWNRWLVCLQLFTGPLFAVTVLWANISDGWEQPGRELVRMVVYSLIFSLALLALLLLTTKAHVRPRLHYLLCFMGFIISIAWISTVAGEVVGVLKAFGIILAISEALLGLTIFAAGNSIGDLVADITVARLGYPVMALSACFGGPMLNILIGIGVGGIMMMVQNANHSHSKHPQRPLQYGPYHVQVGGTLMVSSITLLVMLVLLLVVVPLNKWILSRKIGWMLIALWMISTIVSVVGEMTGSWEGEAI</sequence>
<dbReference type="EMBL" id="NJET01000002">
    <property type="protein sequence ID" value="PHH67233.1"/>
    <property type="molecule type" value="Genomic_DNA"/>
</dbReference>
<dbReference type="AlphaFoldDB" id="A0A2C5YHY4"/>
<dbReference type="GO" id="GO:0008324">
    <property type="term" value="F:monoatomic cation transmembrane transporter activity"/>
    <property type="evidence" value="ECO:0007669"/>
    <property type="project" value="TreeGrafter"/>
</dbReference>
<evidence type="ECO:0000259" key="9">
    <source>
        <dbReference type="Pfam" id="PF01699"/>
    </source>
</evidence>
<comment type="similarity">
    <text evidence="2">Belongs to the Ca(2+):cation antiporter (CaCA) (TC 2.A.19) family.</text>
</comment>
<feature type="region of interest" description="Disordered" evidence="7">
    <location>
        <begin position="496"/>
        <end position="533"/>
    </location>
</feature>
<protein>
    <recommendedName>
        <fullName evidence="9">Sodium/calcium exchanger membrane region domain-containing protein</fullName>
    </recommendedName>
</protein>
<dbReference type="GO" id="GO:0006874">
    <property type="term" value="P:intracellular calcium ion homeostasis"/>
    <property type="evidence" value="ECO:0007669"/>
    <property type="project" value="TreeGrafter"/>
</dbReference>
<feature type="region of interest" description="Disordered" evidence="7">
    <location>
        <begin position="622"/>
        <end position="664"/>
    </location>
</feature>
<dbReference type="Proteomes" id="UP000226192">
    <property type="component" value="Unassembled WGS sequence"/>
</dbReference>
<feature type="transmembrane region" description="Helical" evidence="8">
    <location>
        <begin position="934"/>
        <end position="952"/>
    </location>
</feature>
<evidence type="ECO:0000256" key="2">
    <source>
        <dbReference type="ARBA" id="ARBA00008170"/>
    </source>
</evidence>
<evidence type="ECO:0000256" key="7">
    <source>
        <dbReference type="SAM" id="MobiDB-lite"/>
    </source>
</evidence>
<evidence type="ECO:0000256" key="8">
    <source>
        <dbReference type="SAM" id="Phobius"/>
    </source>
</evidence>
<feature type="transmembrane region" description="Helical" evidence="8">
    <location>
        <begin position="131"/>
        <end position="150"/>
    </location>
</feature>
<evidence type="ECO:0000256" key="6">
    <source>
        <dbReference type="ARBA" id="ARBA00023136"/>
    </source>
</evidence>
<dbReference type="PANTHER" id="PTHR12266:SF0">
    <property type="entry name" value="MITOCHONDRIAL SODIUM_CALCIUM EXCHANGER PROTEIN"/>
    <property type="match status" value="1"/>
</dbReference>
<evidence type="ECO:0000256" key="5">
    <source>
        <dbReference type="ARBA" id="ARBA00022989"/>
    </source>
</evidence>
<feature type="transmembrane region" description="Helical" evidence="8">
    <location>
        <begin position="850"/>
        <end position="877"/>
    </location>
</feature>
<evidence type="ECO:0000313" key="10">
    <source>
        <dbReference type="EMBL" id="PHH67233.1"/>
    </source>
</evidence>
<proteinExistence type="inferred from homology"/>
<dbReference type="OrthoDB" id="407410at2759"/>
<feature type="transmembrane region" description="Helical" evidence="8">
    <location>
        <begin position="234"/>
        <end position="251"/>
    </location>
</feature>
<name>A0A2C5YHY4_9HYPO</name>
<feature type="transmembrane region" description="Helical" evidence="8">
    <location>
        <begin position="170"/>
        <end position="193"/>
    </location>
</feature>
<keyword evidence="4 8" id="KW-0812">Transmembrane</keyword>
<feature type="transmembrane region" description="Helical" evidence="8">
    <location>
        <begin position="897"/>
        <end position="922"/>
    </location>
</feature>
<comment type="caution">
    <text evidence="10">The sequence shown here is derived from an EMBL/GenBank/DDBJ whole genome shotgun (WGS) entry which is preliminary data.</text>
</comment>
<evidence type="ECO:0000256" key="4">
    <source>
        <dbReference type="ARBA" id="ARBA00022692"/>
    </source>
</evidence>
<feature type="transmembrane region" description="Helical" evidence="8">
    <location>
        <begin position="808"/>
        <end position="830"/>
    </location>
</feature>
<gene>
    <name evidence="10" type="ORF">CDD81_3002</name>
</gene>
<feature type="domain" description="Sodium/calcium exchanger membrane region" evidence="9">
    <location>
        <begin position="788"/>
        <end position="950"/>
    </location>
</feature>
<feature type="compositionally biased region" description="Low complexity" evidence="7">
    <location>
        <begin position="512"/>
        <end position="522"/>
    </location>
</feature>